<reference evidence="2" key="1">
    <citation type="submission" date="2019-12" db="EMBL/GenBank/DDBJ databases">
        <title>An insight into the sialome of adult female Ixodes ricinus ticks feeding for 6 days.</title>
        <authorList>
            <person name="Perner J."/>
            <person name="Ribeiro J.M.C."/>
        </authorList>
    </citation>
    <scope>NUCLEOTIDE SEQUENCE</scope>
    <source>
        <strain evidence="2">Semi-engorged</strain>
        <tissue evidence="2">Salivary glands</tissue>
    </source>
</reference>
<evidence type="ECO:0008006" key="3">
    <source>
        <dbReference type="Google" id="ProtNLM"/>
    </source>
</evidence>
<accession>A0A6B0UFL5</accession>
<evidence type="ECO:0000313" key="2">
    <source>
        <dbReference type="EMBL" id="MXU88490.1"/>
    </source>
</evidence>
<name>A0A6B0UFL5_IXORI</name>
<keyword evidence="1" id="KW-0732">Signal</keyword>
<organism evidence="2">
    <name type="scientific">Ixodes ricinus</name>
    <name type="common">Common tick</name>
    <name type="synonym">Acarus ricinus</name>
    <dbReference type="NCBI Taxonomy" id="34613"/>
    <lineage>
        <taxon>Eukaryota</taxon>
        <taxon>Metazoa</taxon>
        <taxon>Ecdysozoa</taxon>
        <taxon>Arthropoda</taxon>
        <taxon>Chelicerata</taxon>
        <taxon>Arachnida</taxon>
        <taxon>Acari</taxon>
        <taxon>Parasitiformes</taxon>
        <taxon>Ixodida</taxon>
        <taxon>Ixodoidea</taxon>
        <taxon>Ixodidae</taxon>
        <taxon>Ixodinae</taxon>
        <taxon>Ixodes</taxon>
    </lineage>
</organism>
<feature type="chain" id="PRO_5025642702" description="Secreted protein" evidence="1">
    <location>
        <begin position="34"/>
        <end position="102"/>
    </location>
</feature>
<proteinExistence type="predicted"/>
<evidence type="ECO:0000256" key="1">
    <source>
        <dbReference type="SAM" id="SignalP"/>
    </source>
</evidence>
<protein>
    <recommendedName>
        <fullName evidence="3">Secreted protein</fullName>
    </recommendedName>
</protein>
<dbReference type="AlphaFoldDB" id="A0A6B0UFL5"/>
<dbReference type="EMBL" id="GIFC01006407">
    <property type="protein sequence ID" value="MXU88490.1"/>
    <property type="molecule type" value="Transcribed_RNA"/>
</dbReference>
<sequence>MVKTSEGRRAWCRGTAGSLVRLLLLLGGRVLESLEEASGNAVRGPREQPLEEHHLVSLYEQLQHLLVAPAAHRGQRRARCDTHLDLVRETLGVDAVSLESLD</sequence>
<feature type="signal peptide" evidence="1">
    <location>
        <begin position="1"/>
        <end position="33"/>
    </location>
</feature>